<feature type="compositionally biased region" description="Polar residues" evidence="1">
    <location>
        <begin position="155"/>
        <end position="175"/>
    </location>
</feature>
<keyword evidence="4" id="KW-1185">Reference proteome</keyword>
<gene>
    <name evidence="3" type="ORF">AXF42_Ash014902</name>
</gene>
<reference evidence="3 4" key="1">
    <citation type="journal article" date="2017" name="Nature">
        <title>The Apostasia genome and the evolution of orchids.</title>
        <authorList>
            <person name="Zhang G.Q."/>
            <person name="Liu K.W."/>
            <person name="Li Z."/>
            <person name="Lohaus R."/>
            <person name="Hsiao Y.Y."/>
            <person name="Niu S.C."/>
            <person name="Wang J.Y."/>
            <person name="Lin Y.C."/>
            <person name="Xu Q."/>
            <person name="Chen L.J."/>
            <person name="Yoshida K."/>
            <person name="Fujiwara S."/>
            <person name="Wang Z.W."/>
            <person name="Zhang Y.Q."/>
            <person name="Mitsuda N."/>
            <person name="Wang M."/>
            <person name="Liu G.H."/>
            <person name="Pecoraro L."/>
            <person name="Huang H.X."/>
            <person name="Xiao X.J."/>
            <person name="Lin M."/>
            <person name="Wu X.Y."/>
            <person name="Wu W.L."/>
            <person name="Chen Y.Y."/>
            <person name="Chang S.B."/>
            <person name="Sakamoto S."/>
            <person name="Ohme-Takagi M."/>
            <person name="Yagi M."/>
            <person name="Zeng S.J."/>
            <person name="Shen C.Y."/>
            <person name="Yeh C.M."/>
            <person name="Luo Y.B."/>
            <person name="Tsai W.C."/>
            <person name="Van de Peer Y."/>
            <person name="Liu Z.J."/>
        </authorList>
    </citation>
    <scope>NUCLEOTIDE SEQUENCE [LARGE SCALE GENOMIC DNA]</scope>
    <source>
        <strain evidence="4">cv. Shenzhen</strain>
        <tissue evidence="3">Stem</tissue>
    </source>
</reference>
<organism evidence="3 4">
    <name type="scientific">Apostasia shenzhenica</name>
    <dbReference type="NCBI Taxonomy" id="1088818"/>
    <lineage>
        <taxon>Eukaryota</taxon>
        <taxon>Viridiplantae</taxon>
        <taxon>Streptophyta</taxon>
        <taxon>Embryophyta</taxon>
        <taxon>Tracheophyta</taxon>
        <taxon>Spermatophyta</taxon>
        <taxon>Magnoliopsida</taxon>
        <taxon>Liliopsida</taxon>
        <taxon>Asparagales</taxon>
        <taxon>Orchidaceae</taxon>
        <taxon>Apostasioideae</taxon>
        <taxon>Apostasia</taxon>
    </lineage>
</organism>
<dbReference type="Pfam" id="PF14309">
    <property type="entry name" value="DUF4378"/>
    <property type="match status" value="1"/>
</dbReference>
<dbReference type="AlphaFoldDB" id="A0A2I0ALG2"/>
<feature type="region of interest" description="Disordered" evidence="1">
    <location>
        <begin position="441"/>
        <end position="462"/>
    </location>
</feature>
<dbReference type="OrthoDB" id="758104at2759"/>
<dbReference type="EMBL" id="KZ451973">
    <property type="protein sequence ID" value="PKA56399.1"/>
    <property type="molecule type" value="Genomic_DNA"/>
</dbReference>
<evidence type="ECO:0000256" key="1">
    <source>
        <dbReference type="SAM" id="MobiDB-lite"/>
    </source>
</evidence>
<evidence type="ECO:0000259" key="2">
    <source>
        <dbReference type="Pfam" id="PF14309"/>
    </source>
</evidence>
<accession>A0A2I0ALG2</accession>
<dbReference type="PANTHER" id="PTHR47071">
    <property type="entry name" value="PROTEIN TRM32"/>
    <property type="match status" value="1"/>
</dbReference>
<dbReference type="STRING" id="1088818.A0A2I0ALG2"/>
<dbReference type="InterPro" id="IPR044257">
    <property type="entry name" value="TRM32-like"/>
</dbReference>
<dbReference type="PANTHER" id="PTHR47071:SF9">
    <property type="entry name" value="TRM32-LIKE PROTEIN (DUF3741)"/>
    <property type="match status" value="1"/>
</dbReference>
<sequence length="839" mass="94441">MAEILRCDSSKLFDSHHSGCIWGLFRLFDFYQQRGSMKMLSIGHGNGRNGGGTKIVMANEEVGDADDIAAERASLLVDDKAKVNKSSRKARILSLVSKKLQRRRKHKGKVSPSSSPQMHTIAIHHLESNDCVFSGELGQTSSDSETSKMEHHENSSTMSEQQSKVSIGPPNSVNGRQGACEAIDVADELSNRSQKFDELQNRLLDEHMILKQKVNEARETLLRKKDADPLGMTKDFSLHSKGLLDTLNLFNANKEALLNIRKDLKYQSSVSLQLTKGSATNSMLRHKQLVVDSFISQERKTVSECQLIDNAGNSSNCEVLPSSNELRKQRGDRTVMNLLRDLKQKIKDVIDDNGKERHRISKDRILHKVPIGQKIQEVEDGKLYQSSGPTLERYGAGYQYLKFDSGELGPSNGKFVQKSIRRSRSLTEFLDRYSLLLESTSVNEHRKSPGRSKSTREDRTQQQVNLTHTLGRMMSNPGFRSYSLSKYGQSELNSAFQLGENPTSDPLDSNIAISTDCSDELDIHTVKVTSVEETTSERKEAAEHHTAKNEEIGVGSCNLVATTMGKCFLETIRHQEHAIPENELNQNYPFEFLGTLEEENALLKEYDIQIQDEAKVKPEKTSPISVLESNFEGEPLGPVNYLVTQDTELQPFCISLEDQNSPCKGQNHAENATDSFLIHVDEEHAALYRYVRHILSKTGYGLLLEETNFLPDEVDSGSIHSGMTSEEQQLLHDLIKELLLQIYENSTISTPRLSRMNPQIRSLPTGNYLLEELWTRIRWHICSPLGLSTSINDLMARDFAKADRWMNLYRDAECCGLLLEDMILDDLADEIILDSPCCC</sequence>
<dbReference type="InterPro" id="IPR025486">
    <property type="entry name" value="DUF4378"/>
</dbReference>
<feature type="domain" description="DUF4378" evidence="2">
    <location>
        <begin position="725"/>
        <end position="830"/>
    </location>
</feature>
<name>A0A2I0ALG2_9ASPA</name>
<feature type="region of interest" description="Disordered" evidence="1">
    <location>
        <begin position="134"/>
        <end position="177"/>
    </location>
</feature>
<proteinExistence type="predicted"/>
<feature type="compositionally biased region" description="Basic and acidic residues" evidence="1">
    <location>
        <begin position="145"/>
        <end position="154"/>
    </location>
</feature>
<dbReference type="Proteomes" id="UP000236161">
    <property type="component" value="Unassembled WGS sequence"/>
</dbReference>
<evidence type="ECO:0000313" key="4">
    <source>
        <dbReference type="Proteomes" id="UP000236161"/>
    </source>
</evidence>
<evidence type="ECO:0000313" key="3">
    <source>
        <dbReference type="EMBL" id="PKA56399.1"/>
    </source>
</evidence>
<protein>
    <recommendedName>
        <fullName evidence="2">DUF4378 domain-containing protein</fullName>
    </recommendedName>
</protein>